<dbReference type="Pfam" id="PF08241">
    <property type="entry name" value="Methyltransf_11"/>
    <property type="match status" value="1"/>
</dbReference>
<comment type="caution">
    <text evidence="2">The sequence shown here is derived from an EMBL/GenBank/DDBJ whole genome shotgun (WGS) entry which is preliminary data.</text>
</comment>
<feature type="domain" description="Methyltransferase type 11" evidence="1">
    <location>
        <begin position="152"/>
        <end position="247"/>
    </location>
</feature>
<dbReference type="GO" id="GO:0008757">
    <property type="term" value="F:S-adenosylmethionine-dependent methyltransferase activity"/>
    <property type="evidence" value="ECO:0007669"/>
    <property type="project" value="InterPro"/>
</dbReference>
<dbReference type="PANTHER" id="PTHR43591:SF24">
    <property type="entry name" value="2-METHOXY-6-POLYPRENYL-1,4-BENZOQUINOL METHYLASE, MITOCHONDRIAL"/>
    <property type="match status" value="1"/>
</dbReference>
<dbReference type="EMBL" id="BOQP01000041">
    <property type="protein sequence ID" value="GIM80157.1"/>
    <property type="molecule type" value="Genomic_DNA"/>
</dbReference>
<dbReference type="AlphaFoldDB" id="A0A919VY87"/>
<reference evidence="2" key="1">
    <citation type="submission" date="2021-03" db="EMBL/GenBank/DDBJ databases">
        <title>Whole genome shotgun sequence of Actinoplanes consettensis NBRC 14913.</title>
        <authorList>
            <person name="Komaki H."/>
            <person name="Tamura T."/>
        </authorList>
    </citation>
    <scope>NUCLEOTIDE SEQUENCE</scope>
    <source>
        <strain evidence="2">NBRC 14913</strain>
    </source>
</reference>
<dbReference type="PANTHER" id="PTHR43591">
    <property type="entry name" value="METHYLTRANSFERASE"/>
    <property type="match status" value="1"/>
</dbReference>
<dbReference type="SUPFAM" id="SSF53335">
    <property type="entry name" value="S-adenosyl-L-methionine-dependent methyltransferases"/>
    <property type="match status" value="1"/>
</dbReference>
<dbReference type="Gene3D" id="3.40.50.150">
    <property type="entry name" value="Vaccinia Virus protein VP39"/>
    <property type="match status" value="1"/>
</dbReference>
<evidence type="ECO:0000313" key="2">
    <source>
        <dbReference type="EMBL" id="GIM80157.1"/>
    </source>
</evidence>
<dbReference type="RefSeq" id="WP_213001404.1">
    <property type="nucleotide sequence ID" value="NZ_BAAATW010000007.1"/>
</dbReference>
<accession>A0A919VY87</accession>
<dbReference type="InterPro" id="IPR013216">
    <property type="entry name" value="Methyltransf_11"/>
</dbReference>
<dbReference type="CDD" id="cd02440">
    <property type="entry name" value="AdoMet_MTases"/>
    <property type="match status" value="1"/>
</dbReference>
<protein>
    <recommendedName>
        <fullName evidence="1">Methyltransferase type 11 domain-containing protein</fullName>
    </recommendedName>
</protein>
<name>A0A919VY87_9ACTN</name>
<proteinExistence type="predicted"/>
<dbReference type="InterPro" id="IPR029063">
    <property type="entry name" value="SAM-dependent_MTases_sf"/>
</dbReference>
<evidence type="ECO:0000313" key="3">
    <source>
        <dbReference type="Proteomes" id="UP000680865"/>
    </source>
</evidence>
<gene>
    <name evidence="2" type="ORF">Aco04nite_69280</name>
</gene>
<evidence type="ECO:0000259" key="1">
    <source>
        <dbReference type="Pfam" id="PF08241"/>
    </source>
</evidence>
<organism evidence="2 3">
    <name type="scientific">Winogradskya consettensis</name>
    <dbReference type="NCBI Taxonomy" id="113560"/>
    <lineage>
        <taxon>Bacteria</taxon>
        <taxon>Bacillati</taxon>
        <taxon>Actinomycetota</taxon>
        <taxon>Actinomycetes</taxon>
        <taxon>Micromonosporales</taxon>
        <taxon>Micromonosporaceae</taxon>
        <taxon>Winogradskya</taxon>
    </lineage>
</organism>
<sequence length="304" mass="32167">MSDERWDQVLGHVARAVPDGGVRLVVGGAPEQARVLADRLAARFGVARVARPAERLEVARVGDGDGLLLWASGGRGDRREDADVVVDVSDPAWPVIRHIDAALLDRDVWFGSESRAFFAARAATWDSRFGDDLPAYGQAVAEAGLAPGWTVVDLGCGTGRAFPGLRDAVGDGVVIGIDHTPEMLDAAQVRARECGAALVLGDARRLPFGDGGVDAVFAAGLLTHLPDPAGGLRELARVTAPGGRLVLFHPTGRAALAARHGHTLRPDEPLNEDVLRVTGGHAGWDLIGYDDRAHRFHAVLARRA</sequence>
<dbReference type="Proteomes" id="UP000680865">
    <property type="component" value="Unassembled WGS sequence"/>
</dbReference>
<keyword evidence="3" id="KW-1185">Reference proteome</keyword>